<feature type="transmembrane region" description="Helical" evidence="1">
    <location>
        <begin position="12"/>
        <end position="33"/>
    </location>
</feature>
<dbReference type="RefSeq" id="WP_129452725.1">
    <property type="nucleotide sequence ID" value="NZ_CP034942.1"/>
</dbReference>
<proteinExistence type="predicted"/>
<dbReference type="AlphaFoldDB" id="A0A481RL32"/>
<accession>A0A481RL32</accession>
<gene>
    <name evidence="2" type="ORF">EO776_18685</name>
</gene>
<keyword evidence="1" id="KW-0472">Membrane</keyword>
<dbReference type="EMBL" id="CP034942">
    <property type="protein sequence ID" value="QAY21975.1"/>
    <property type="molecule type" value="Genomic_DNA"/>
</dbReference>
<keyword evidence="1" id="KW-1133">Transmembrane helix</keyword>
<evidence type="ECO:0000313" key="2">
    <source>
        <dbReference type="EMBL" id="QAY21975.1"/>
    </source>
</evidence>
<dbReference type="KEGG" id="hezz:EO776_18685"/>
<dbReference type="GeneID" id="301361874"/>
<keyword evidence="1" id="KW-0812">Transmembrane</keyword>
<geneLocation type="plasmid" evidence="2">
    <name>unnamed1</name>
</geneLocation>
<feature type="transmembrane region" description="Helical" evidence="1">
    <location>
        <begin position="53"/>
        <end position="74"/>
    </location>
</feature>
<keyword evidence="2" id="KW-0614">Plasmid</keyword>
<dbReference type="Proteomes" id="UP000293073">
    <property type="component" value="Plasmid unnamed1"/>
</dbReference>
<evidence type="ECO:0000313" key="3">
    <source>
        <dbReference type="Proteomes" id="UP000293073"/>
    </source>
</evidence>
<sequence>MDKIFEFLRNLINAVVAVVVVAVFFGAVVNIGFAPQPGDPFFPAWLDITQYGWRALILVIPGVGTAAYMIFSLFQDSSGF</sequence>
<protein>
    <submittedName>
        <fullName evidence="2">Uncharacterized protein</fullName>
    </submittedName>
</protein>
<organism evidence="2 3">
    <name type="scientific">Halorubrum ezzemoulense</name>
    <name type="common">Halorubrum chaoviator</name>
    <dbReference type="NCBI Taxonomy" id="337243"/>
    <lineage>
        <taxon>Archaea</taxon>
        <taxon>Methanobacteriati</taxon>
        <taxon>Methanobacteriota</taxon>
        <taxon>Stenosarchaea group</taxon>
        <taxon>Halobacteria</taxon>
        <taxon>Halobacteriales</taxon>
        <taxon>Haloferacaceae</taxon>
        <taxon>Halorubrum</taxon>
    </lineage>
</organism>
<reference evidence="3" key="1">
    <citation type="submission" date="2019-01" db="EMBL/GenBank/DDBJ databases">
        <title>Complete genome of Halorubrum ezzemoulense strain FB21.</title>
        <authorList>
            <person name="Feng Y."/>
            <person name="Louyakis A.S."/>
            <person name="Papke R.T."/>
            <person name="Gogarten J.P."/>
        </authorList>
    </citation>
    <scope>NUCLEOTIDE SEQUENCE [LARGE SCALE GENOMIC DNA]</scope>
    <source>
        <strain evidence="3">Fb21</strain>
        <plasmid evidence="3">unnamed1</plasmid>
    </source>
</reference>
<evidence type="ECO:0000256" key="1">
    <source>
        <dbReference type="SAM" id="Phobius"/>
    </source>
</evidence>
<name>A0A481RL32_HALEZ</name>